<keyword evidence="2" id="KW-1185">Reference proteome</keyword>
<evidence type="ECO:0000313" key="1">
    <source>
        <dbReference type="EMBL" id="EMC97743.1"/>
    </source>
</evidence>
<name>M2N1C7_BAUPA</name>
<dbReference type="KEGG" id="bcom:BAUCODRAFT_129588"/>
<dbReference type="Proteomes" id="UP000011761">
    <property type="component" value="Unassembled WGS sequence"/>
</dbReference>
<dbReference type="AlphaFoldDB" id="M2N1C7"/>
<gene>
    <name evidence="1" type="ORF">BAUCODRAFT_129588</name>
</gene>
<protein>
    <submittedName>
        <fullName evidence="1">Uncharacterized protein</fullName>
    </submittedName>
</protein>
<dbReference type="EMBL" id="KB445553">
    <property type="protein sequence ID" value="EMC97743.1"/>
    <property type="molecule type" value="Genomic_DNA"/>
</dbReference>
<proteinExistence type="predicted"/>
<reference evidence="1 2" key="1">
    <citation type="journal article" date="2012" name="PLoS Pathog.">
        <title>Diverse lifestyles and strategies of plant pathogenesis encoded in the genomes of eighteen Dothideomycetes fungi.</title>
        <authorList>
            <person name="Ohm R.A."/>
            <person name="Feau N."/>
            <person name="Henrissat B."/>
            <person name="Schoch C.L."/>
            <person name="Horwitz B.A."/>
            <person name="Barry K.W."/>
            <person name="Condon B.J."/>
            <person name="Copeland A.C."/>
            <person name="Dhillon B."/>
            <person name="Glaser F."/>
            <person name="Hesse C.N."/>
            <person name="Kosti I."/>
            <person name="LaButti K."/>
            <person name="Lindquist E.A."/>
            <person name="Lucas S."/>
            <person name="Salamov A.A."/>
            <person name="Bradshaw R.E."/>
            <person name="Ciuffetti L."/>
            <person name="Hamelin R.C."/>
            <person name="Kema G.H.J."/>
            <person name="Lawrence C."/>
            <person name="Scott J.A."/>
            <person name="Spatafora J.W."/>
            <person name="Turgeon B.G."/>
            <person name="de Wit P.J.G.M."/>
            <person name="Zhong S."/>
            <person name="Goodwin S.B."/>
            <person name="Grigoriev I.V."/>
        </authorList>
    </citation>
    <scope>NUCLEOTIDE SEQUENCE [LARGE SCALE GENOMIC DNA]</scope>
    <source>
        <strain evidence="1 2">UAMH 10762</strain>
    </source>
</reference>
<sequence>MTQHSLLGPPARNYDASRWKSTYYLSAHIVCKRSTTVAVPSGNPTSTAPPDDPTLIACPPKFVVNSGAMVATLRIESTATTPPDDAVLTACPPILVTSPSANVSDGSAELSTTAAPAEAALIACPTTFVVDPAANVAFTVLEFTCPTTLVAASGISVAVMSADSVTREATCIFFTTPKVGSFVGVGPSDEVGALRAVGSFVDVG</sequence>
<dbReference type="RefSeq" id="XP_007674713.1">
    <property type="nucleotide sequence ID" value="XM_007676523.1"/>
</dbReference>
<dbReference type="GeneID" id="19108204"/>
<organism evidence="1 2">
    <name type="scientific">Baudoinia panamericana (strain UAMH 10762)</name>
    <name type="common">Angels' share fungus</name>
    <name type="synonym">Baudoinia compniacensis (strain UAMH 10762)</name>
    <dbReference type="NCBI Taxonomy" id="717646"/>
    <lineage>
        <taxon>Eukaryota</taxon>
        <taxon>Fungi</taxon>
        <taxon>Dikarya</taxon>
        <taxon>Ascomycota</taxon>
        <taxon>Pezizomycotina</taxon>
        <taxon>Dothideomycetes</taxon>
        <taxon>Dothideomycetidae</taxon>
        <taxon>Mycosphaerellales</taxon>
        <taxon>Teratosphaeriaceae</taxon>
        <taxon>Baudoinia</taxon>
    </lineage>
</organism>
<evidence type="ECO:0000313" key="2">
    <source>
        <dbReference type="Proteomes" id="UP000011761"/>
    </source>
</evidence>
<accession>M2N1C7</accession>
<dbReference type="HOGENOM" id="CLU_1343016_0_0_1"/>